<dbReference type="OrthoDB" id="4348902at2759"/>
<dbReference type="AlphaFoldDB" id="A0A1J7JDK0"/>
<name>A0A1J7JDK0_9PEZI</name>
<evidence type="ECO:0000313" key="1">
    <source>
        <dbReference type="EMBL" id="OIW25658.1"/>
    </source>
</evidence>
<sequence length="557" mass="63653">MKNKKHIVATMERIQLPYTLDTYVGMVTNNGLPASHWVHGDTKTYEMLEKHNIVTLPRVSSRADAHDGSLKERMRHLITNDNWRIGSFQDYAETNWFHARHSAIPETAIACLRTNRVPNDQLIRGSEADKRRFVANVAACRNRKIDIHRLMTFMKNRSRLNLEQAAAAVVSAFVNDNRLADAEVLLRELTGVLAVSQMSESWNMAFSRNTLAKGAAEAFAHAAEKAHIWCSKAVERQGELPAEVPRNYRDFVQLLLRVRSVRPRTKDRCLYIPRWMFEAAGIEPAGGHAVHLNGYETKMEEEGQLLDVLRGYKWPENPAGDDSIVLSKHMFRILQRSIFRLYHFWDPVVKLRHRVRALEDEVLYASAWIDKQLRETDDVAKVAFWFFAYQRRLQLKVVSDDRWTRFLAKGEGSLLYQNSLRLKSTFEQALAHIAGLELDSLTKGGVGDTLGLIDEACLLMKEYVDVYGQGRKENLVFQKGASGGRGRGAVDEYNMLCVILRDLKSQAKEDGIEDLPGPVYKFLAKDILSWNKSWDDDAFANGKVHGWEEWVVKRGLV</sequence>
<dbReference type="InParanoid" id="A0A1J7JDK0"/>
<reference evidence="1 2" key="1">
    <citation type="submission" date="2016-10" db="EMBL/GenBank/DDBJ databases">
        <title>Draft genome sequence of Coniochaeta ligniaria NRRL30616, a lignocellulolytic fungus for bioabatement of inhibitors in plant biomass hydrolysates.</title>
        <authorList>
            <consortium name="DOE Joint Genome Institute"/>
            <person name="Jimenez D.J."/>
            <person name="Hector R.E."/>
            <person name="Riley R."/>
            <person name="Sun H."/>
            <person name="Grigoriev I.V."/>
            <person name="Van Elsas J.D."/>
            <person name="Nichols N.N."/>
        </authorList>
    </citation>
    <scope>NUCLEOTIDE SEQUENCE [LARGE SCALE GENOMIC DNA]</scope>
    <source>
        <strain evidence="1 2">NRRL 30616</strain>
    </source>
</reference>
<accession>A0A1J7JDK0</accession>
<gene>
    <name evidence="1" type="ORF">CONLIGDRAFT_502271</name>
</gene>
<proteinExistence type="predicted"/>
<dbReference type="EMBL" id="KV875101">
    <property type="protein sequence ID" value="OIW25658.1"/>
    <property type="molecule type" value="Genomic_DNA"/>
</dbReference>
<organism evidence="1 2">
    <name type="scientific">Coniochaeta ligniaria NRRL 30616</name>
    <dbReference type="NCBI Taxonomy" id="1408157"/>
    <lineage>
        <taxon>Eukaryota</taxon>
        <taxon>Fungi</taxon>
        <taxon>Dikarya</taxon>
        <taxon>Ascomycota</taxon>
        <taxon>Pezizomycotina</taxon>
        <taxon>Sordariomycetes</taxon>
        <taxon>Sordariomycetidae</taxon>
        <taxon>Coniochaetales</taxon>
        <taxon>Coniochaetaceae</taxon>
        <taxon>Coniochaeta</taxon>
    </lineage>
</organism>
<dbReference type="Proteomes" id="UP000182658">
    <property type="component" value="Unassembled WGS sequence"/>
</dbReference>
<keyword evidence="2" id="KW-1185">Reference proteome</keyword>
<protein>
    <submittedName>
        <fullName evidence="1">Uncharacterized protein</fullName>
    </submittedName>
</protein>
<evidence type="ECO:0000313" key="2">
    <source>
        <dbReference type="Proteomes" id="UP000182658"/>
    </source>
</evidence>